<evidence type="ECO:0000313" key="2">
    <source>
        <dbReference type="Proteomes" id="UP000321595"/>
    </source>
</evidence>
<name>A0A5B8XQA6_9DELT</name>
<dbReference type="InterPro" id="IPR029069">
    <property type="entry name" value="HotDog_dom_sf"/>
</dbReference>
<dbReference type="InterPro" id="IPR027961">
    <property type="entry name" value="DUF4442"/>
</dbReference>
<reference evidence="1 2" key="1">
    <citation type="submission" date="2019-08" db="EMBL/GenBank/DDBJ databases">
        <authorList>
            <person name="Liang Q."/>
        </authorList>
    </citation>
    <scope>NUCLEOTIDE SEQUENCE [LARGE SCALE GENOMIC DNA]</scope>
    <source>
        <strain evidence="1 2">V1718</strain>
    </source>
</reference>
<dbReference type="OrthoDB" id="793353at2"/>
<dbReference type="SUPFAM" id="SSF54637">
    <property type="entry name" value="Thioesterase/thiol ester dehydrase-isomerase"/>
    <property type="match status" value="1"/>
</dbReference>
<evidence type="ECO:0000313" key="1">
    <source>
        <dbReference type="EMBL" id="QED26243.1"/>
    </source>
</evidence>
<dbReference type="Gene3D" id="3.10.129.10">
    <property type="entry name" value="Hotdog Thioesterase"/>
    <property type="match status" value="1"/>
</dbReference>
<dbReference type="Pfam" id="PF14539">
    <property type="entry name" value="DUF4442"/>
    <property type="match status" value="1"/>
</dbReference>
<protein>
    <submittedName>
        <fullName evidence="1">DUF4442 domain-containing protein</fullName>
    </submittedName>
</protein>
<keyword evidence="2" id="KW-1185">Reference proteome</keyword>
<accession>A0A5B8XQA6</accession>
<dbReference type="KEGG" id="bbae:FRD01_03025"/>
<proteinExistence type="predicted"/>
<dbReference type="Proteomes" id="UP000321595">
    <property type="component" value="Chromosome"/>
</dbReference>
<dbReference type="RefSeq" id="WP_146957520.1">
    <property type="nucleotide sequence ID" value="NZ_CP042467.1"/>
</dbReference>
<dbReference type="AlphaFoldDB" id="A0A5B8XQA6"/>
<sequence>MKDQLEVLRQSWRTLSKVPGGKKAFSKFVGRMAPYTGTIGAEVLELDKGWAKVALKDRKKVRNHLNSIHAIALMNVAEVASGLAFTYSLPPRTRAILTGLSIEYLKKARGTLVAECRCEVPSTNERQEVEIEVVTKDKHGDIVTKARAKWMVGPL</sequence>
<dbReference type="EMBL" id="CP042467">
    <property type="protein sequence ID" value="QED26243.1"/>
    <property type="molecule type" value="Genomic_DNA"/>
</dbReference>
<gene>
    <name evidence="1" type="ORF">FRD01_03025</name>
</gene>
<organism evidence="1 2">
    <name type="scientific">Microvenator marinus</name>
    <dbReference type="NCBI Taxonomy" id="2600177"/>
    <lineage>
        <taxon>Bacteria</taxon>
        <taxon>Deltaproteobacteria</taxon>
        <taxon>Bradymonadales</taxon>
        <taxon>Microvenatoraceae</taxon>
        <taxon>Microvenator</taxon>
    </lineage>
</organism>
<dbReference type="CDD" id="cd03443">
    <property type="entry name" value="PaaI_thioesterase"/>
    <property type="match status" value="1"/>
</dbReference>